<dbReference type="EMBL" id="CM010717">
    <property type="protein sequence ID" value="RZC53321.1"/>
    <property type="molecule type" value="Genomic_DNA"/>
</dbReference>
<evidence type="ECO:0000313" key="3">
    <source>
        <dbReference type="Proteomes" id="UP000316621"/>
    </source>
</evidence>
<dbReference type="Gramene" id="RZC53321">
    <property type="protein sequence ID" value="RZC53321"/>
    <property type="gene ID" value="C5167_012165"/>
</dbReference>
<organism evidence="2 3">
    <name type="scientific">Papaver somniferum</name>
    <name type="common">Opium poppy</name>
    <dbReference type="NCBI Taxonomy" id="3469"/>
    <lineage>
        <taxon>Eukaryota</taxon>
        <taxon>Viridiplantae</taxon>
        <taxon>Streptophyta</taxon>
        <taxon>Embryophyta</taxon>
        <taxon>Tracheophyta</taxon>
        <taxon>Spermatophyta</taxon>
        <taxon>Magnoliopsida</taxon>
        <taxon>Ranunculales</taxon>
        <taxon>Papaveraceae</taxon>
        <taxon>Papaveroideae</taxon>
        <taxon>Papaver</taxon>
    </lineage>
</organism>
<evidence type="ECO:0000256" key="1">
    <source>
        <dbReference type="SAM" id="MobiDB-lite"/>
    </source>
</evidence>
<sequence length="95" mass="10954">MVSHAQRELTSEKTKGFLSERLGTMPLNKGQQDSDQLKMISAIKEKFNEGLIDNDSDETKSGEEERHEDNEMRLRESLQVMIITLGLLKVFLKRM</sequence>
<name>A0A4Y7J041_PAPSO</name>
<feature type="compositionally biased region" description="Basic and acidic residues" evidence="1">
    <location>
        <begin position="1"/>
        <end position="15"/>
    </location>
</feature>
<feature type="region of interest" description="Disordered" evidence="1">
    <location>
        <begin position="1"/>
        <end position="34"/>
    </location>
</feature>
<reference evidence="2 3" key="1">
    <citation type="journal article" date="2018" name="Science">
        <title>The opium poppy genome and morphinan production.</title>
        <authorList>
            <person name="Guo L."/>
            <person name="Winzer T."/>
            <person name="Yang X."/>
            <person name="Li Y."/>
            <person name="Ning Z."/>
            <person name="He Z."/>
            <person name="Teodor R."/>
            <person name="Lu Y."/>
            <person name="Bowser T.A."/>
            <person name="Graham I.A."/>
            <person name="Ye K."/>
        </authorList>
    </citation>
    <scope>NUCLEOTIDE SEQUENCE [LARGE SCALE GENOMIC DNA]</scope>
    <source>
        <strain evidence="3">cv. HN1</strain>
        <tissue evidence="2">Leaves</tissue>
    </source>
</reference>
<protein>
    <submittedName>
        <fullName evidence="2">Uncharacterized protein</fullName>
    </submittedName>
</protein>
<gene>
    <name evidence="2" type="ORF">C5167_012165</name>
</gene>
<dbReference type="Proteomes" id="UP000316621">
    <property type="component" value="Chromosome 3"/>
</dbReference>
<feature type="compositionally biased region" description="Basic and acidic residues" evidence="1">
    <location>
        <begin position="57"/>
        <end position="71"/>
    </location>
</feature>
<feature type="region of interest" description="Disordered" evidence="1">
    <location>
        <begin position="49"/>
        <end position="71"/>
    </location>
</feature>
<dbReference type="AlphaFoldDB" id="A0A4Y7J041"/>
<evidence type="ECO:0000313" key="2">
    <source>
        <dbReference type="EMBL" id="RZC53321.1"/>
    </source>
</evidence>
<accession>A0A4Y7J041</accession>
<proteinExistence type="predicted"/>
<keyword evidence="3" id="KW-1185">Reference proteome</keyword>